<evidence type="ECO:0000256" key="2">
    <source>
        <dbReference type="ARBA" id="ARBA00022803"/>
    </source>
</evidence>
<dbReference type="EMBL" id="CP003380">
    <property type="protein sequence ID" value="AFJ03729.1"/>
    <property type="molecule type" value="Genomic_DNA"/>
</dbReference>
<evidence type="ECO:0000313" key="4">
    <source>
        <dbReference type="EMBL" id="AFJ03729.1"/>
    </source>
</evidence>
<keyword evidence="2 3" id="KW-0802">TPR repeat</keyword>
<dbReference type="eggNOG" id="COG0457">
    <property type="taxonomic scope" value="Bacteria"/>
</dbReference>
<dbReference type="eggNOG" id="COG5616">
    <property type="taxonomic scope" value="Bacteria"/>
</dbReference>
<dbReference type="PATRIC" id="fig|754477.3.peg.2563"/>
<dbReference type="GO" id="GO:0004016">
    <property type="term" value="F:adenylate cyclase activity"/>
    <property type="evidence" value="ECO:0007669"/>
    <property type="project" value="UniProtKB-EC"/>
</dbReference>
<dbReference type="Proteomes" id="UP000009145">
    <property type="component" value="Chromosome"/>
</dbReference>
<evidence type="ECO:0000256" key="1">
    <source>
        <dbReference type="ARBA" id="ARBA00022737"/>
    </source>
</evidence>
<dbReference type="SMART" id="SM00028">
    <property type="entry name" value="TPR"/>
    <property type="match status" value="3"/>
</dbReference>
<dbReference type="RefSeq" id="WP_014705147.1">
    <property type="nucleotide sequence ID" value="NC_017856.1"/>
</dbReference>
<dbReference type="InterPro" id="IPR013105">
    <property type="entry name" value="TPR_2"/>
</dbReference>
<dbReference type="SUPFAM" id="SSF48452">
    <property type="entry name" value="TPR-like"/>
    <property type="match status" value="2"/>
</dbReference>
<keyword evidence="4" id="KW-0456">Lyase</keyword>
<reference evidence="4 5" key="1">
    <citation type="journal article" date="2012" name="J. Bacteriol.">
        <title>Complete genome sequences of Methylophaga sp. strain JAM1 and Methylophaga sp. strain JAM7.</title>
        <authorList>
            <person name="Villeneuve C."/>
            <person name="Martineau C."/>
            <person name="Mauffrey F."/>
            <person name="Villemur R."/>
        </authorList>
    </citation>
    <scope>NUCLEOTIDE SEQUENCE [LARGE SCALE GENOMIC DNA]</scope>
    <source>
        <strain evidence="4 5">JAM7</strain>
    </source>
</reference>
<dbReference type="STRING" id="754477.Q7C_2608"/>
<organism evidence="4 5">
    <name type="scientific">Methylophaga frappieri (strain ATCC BAA-2434 / DSM 25690 / JAM7)</name>
    <dbReference type="NCBI Taxonomy" id="754477"/>
    <lineage>
        <taxon>Bacteria</taxon>
        <taxon>Pseudomonadati</taxon>
        <taxon>Pseudomonadota</taxon>
        <taxon>Gammaproteobacteria</taxon>
        <taxon>Thiotrichales</taxon>
        <taxon>Piscirickettsiaceae</taxon>
        <taxon>Methylophaga</taxon>
    </lineage>
</organism>
<dbReference type="InterPro" id="IPR019734">
    <property type="entry name" value="TPR_rpt"/>
</dbReference>
<name>I1YLD6_METFJ</name>
<proteinExistence type="predicted"/>
<dbReference type="OrthoDB" id="54411at2"/>
<gene>
    <name evidence="4" type="ordered locus">Q7C_2608</name>
</gene>
<dbReference type="PROSITE" id="PS50005">
    <property type="entry name" value="TPR"/>
    <property type="match status" value="1"/>
</dbReference>
<feature type="repeat" description="TPR" evidence="3">
    <location>
        <begin position="428"/>
        <end position="461"/>
    </location>
</feature>
<dbReference type="AlphaFoldDB" id="I1YLD6"/>
<keyword evidence="1" id="KW-0677">Repeat</keyword>
<dbReference type="InterPro" id="IPR011990">
    <property type="entry name" value="TPR-like_helical_dom_sf"/>
</dbReference>
<dbReference type="Pfam" id="PF07719">
    <property type="entry name" value="TPR_2"/>
    <property type="match status" value="1"/>
</dbReference>
<dbReference type="Gene3D" id="1.25.40.10">
    <property type="entry name" value="Tetratricopeptide repeat domain"/>
    <property type="match status" value="2"/>
</dbReference>
<accession>I1YLD6</accession>
<sequence>MVVLEEIDKDRVREHAEKILASRYFSNSTRQQRFLKYLVSQSLSDDAPSLKGYTIGIEVFDREPDFDPGVDSIVRVEATRIRNKLREYYEKEGAQDEVRIHFRKGTYKLEFTIGSQTPERVTPEENTEPETISSKPSLVVLPFVSIGPDNSRDYFADGITDSLISLLARLSGLFVISRQSAFTYKDTLKTSNEIATELGVQYLLEGSLQHAGDRVRIAARLVNADNSSHIWSERYDCDLTDIFALQDEITKQIVDALKVQLTRKEDKLFGVKATNNIDAHDMLLRAVAIYYKYSKESTEQSIELLQQVIELDENYVAGHAWLARALSFMWSMHWCRERSILNRAIDSASKALELDPQSPYANSVMGWVLMWRLDEASSISYCKKAVSLDPNNAEALLFLSMTLSSAGLGEDALESAKKAMRFTPTSAPFYQYALGNAYYVLKEYKKSLDAYEHGIKLNTNFLPNHYGQLCAFERLGRQEEITKKLVAYEQLRNLIELADNPIWTSDEILTEVKQIRKKLFAEK</sequence>
<evidence type="ECO:0000313" key="5">
    <source>
        <dbReference type="Proteomes" id="UP000009145"/>
    </source>
</evidence>
<keyword evidence="5" id="KW-1185">Reference proteome</keyword>
<dbReference type="InterPro" id="IPR051012">
    <property type="entry name" value="CellSynth/LPSAsmb/PSIAsmb"/>
</dbReference>
<evidence type="ECO:0000256" key="3">
    <source>
        <dbReference type="PROSITE-ProRule" id="PRU00339"/>
    </source>
</evidence>
<dbReference type="EC" id="4.6.1.1" evidence="4"/>
<dbReference type="KEGG" id="mec:Q7C_2608"/>
<dbReference type="PANTHER" id="PTHR45586:SF1">
    <property type="entry name" value="LIPOPOLYSACCHARIDE ASSEMBLY PROTEIN B"/>
    <property type="match status" value="1"/>
</dbReference>
<dbReference type="PANTHER" id="PTHR45586">
    <property type="entry name" value="TPR REPEAT-CONTAINING PROTEIN PA4667"/>
    <property type="match status" value="1"/>
</dbReference>
<dbReference type="HOGENOM" id="CLU_520549_0_0_6"/>
<protein>
    <submittedName>
        <fullName evidence="4">Adenylate cyclase</fullName>
        <ecNumber evidence="4">4.6.1.1</ecNumber>
    </submittedName>
</protein>
<dbReference type="Gene3D" id="3.40.50.10070">
    <property type="entry name" value="TolB, N-terminal domain"/>
    <property type="match status" value="1"/>
</dbReference>